<dbReference type="Pfam" id="PF00545">
    <property type="entry name" value="Ribonuclease"/>
    <property type="match status" value="2"/>
</dbReference>
<proteinExistence type="predicted"/>
<evidence type="ECO:0000256" key="3">
    <source>
        <dbReference type="ARBA" id="ARBA00022801"/>
    </source>
</evidence>
<dbReference type="SUPFAM" id="SSF53933">
    <property type="entry name" value="Microbial ribonucleases"/>
    <property type="match status" value="2"/>
</dbReference>
<keyword evidence="4" id="KW-1015">Disulfide bond</keyword>
<dbReference type="GO" id="GO:0003723">
    <property type="term" value="F:RNA binding"/>
    <property type="evidence" value="ECO:0007669"/>
    <property type="project" value="InterPro"/>
</dbReference>
<dbReference type="HOGENOM" id="CLU_067154_0_0_1"/>
<sequence length="313" mass="33437">MLFNMRSLALYGLMAISTASPVPSRDDGMNEIVARAKLGDFLCPDGHTIAESDIRKAFGECRQHNDGTVGKYPAFFGNKDGDNAVLTNVPAGTDLREFPIVEGGVYTTGTPGPYRVITDYKDNRGDFRGVVQHTGATVAGQYTACTKVTKKMKRGDKDKEDKDKKDKEHKKHQVGGDDSSSDSTAKRAAVAAGTSSALNDLAARAKKKKVGSADCNGTTLSKDDVGNAFKKIKELADYGAGGYPHQFGNKSGGSDVFTGVTKDLREYPIIQGGTWTTGEPGVYRVVADYNNNFVGVMIEGSGSSFTRCTVNSD</sequence>
<feature type="signal peptide" evidence="7">
    <location>
        <begin position="1"/>
        <end position="19"/>
    </location>
</feature>
<dbReference type="KEGG" id="pfy:PFICI_10963"/>
<dbReference type="InterPro" id="IPR000026">
    <property type="entry name" value="N1-like"/>
</dbReference>
<dbReference type="OMA" id="YKDNRGD"/>
<accession>W3WTF0</accession>
<dbReference type="EMBL" id="KI912116">
    <property type="protein sequence ID" value="ETS77089.1"/>
    <property type="molecule type" value="Genomic_DNA"/>
</dbReference>
<evidence type="ECO:0000313" key="9">
    <source>
        <dbReference type="Proteomes" id="UP000030651"/>
    </source>
</evidence>
<keyword evidence="5" id="KW-0456">Lyase</keyword>
<dbReference type="PANTHER" id="PTHR42104:SF2">
    <property type="entry name" value="GUANYL-SPECIFIC RIBONUCLEASE, PUTATIVE (AFU_ORTHOLOGUE AFUA_4G01200)-RELATED"/>
    <property type="match status" value="1"/>
</dbReference>
<dbReference type="GO" id="GO:0016787">
    <property type="term" value="F:hydrolase activity"/>
    <property type="evidence" value="ECO:0007669"/>
    <property type="project" value="UniProtKB-KW"/>
</dbReference>
<dbReference type="InterPro" id="IPR016191">
    <property type="entry name" value="Ribonuclease/ribotoxin"/>
</dbReference>
<dbReference type="Gene3D" id="3.10.450.30">
    <property type="entry name" value="Microbial ribonucleases"/>
    <property type="match status" value="2"/>
</dbReference>
<evidence type="ECO:0000256" key="1">
    <source>
        <dbReference type="ARBA" id="ARBA00022722"/>
    </source>
</evidence>
<keyword evidence="2" id="KW-0255">Endonuclease</keyword>
<dbReference type="RefSeq" id="XP_007837735.1">
    <property type="nucleotide sequence ID" value="XM_007839544.1"/>
</dbReference>
<gene>
    <name evidence="8" type="ORF">PFICI_10963</name>
</gene>
<evidence type="ECO:0000256" key="7">
    <source>
        <dbReference type="SAM" id="SignalP"/>
    </source>
</evidence>
<dbReference type="Proteomes" id="UP000030651">
    <property type="component" value="Unassembled WGS sequence"/>
</dbReference>
<keyword evidence="7" id="KW-0732">Signal</keyword>
<keyword evidence="3" id="KW-0378">Hydrolase</keyword>
<feature type="region of interest" description="Disordered" evidence="6">
    <location>
        <begin position="149"/>
        <end position="188"/>
    </location>
</feature>
<evidence type="ECO:0000256" key="4">
    <source>
        <dbReference type="ARBA" id="ARBA00023157"/>
    </source>
</evidence>
<dbReference type="STRING" id="1229662.W3WTF0"/>
<feature type="chain" id="PRO_5004835048" evidence="7">
    <location>
        <begin position="20"/>
        <end position="313"/>
    </location>
</feature>
<organism evidence="8 9">
    <name type="scientific">Pestalotiopsis fici (strain W106-1 / CGMCC3.15140)</name>
    <dbReference type="NCBI Taxonomy" id="1229662"/>
    <lineage>
        <taxon>Eukaryota</taxon>
        <taxon>Fungi</taxon>
        <taxon>Dikarya</taxon>
        <taxon>Ascomycota</taxon>
        <taxon>Pezizomycotina</taxon>
        <taxon>Sordariomycetes</taxon>
        <taxon>Xylariomycetidae</taxon>
        <taxon>Amphisphaeriales</taxon>
        <taxon>Sporocadaceae</taxon>
        <taxon>Pestalotiopsis</taxon>
    </lineage>
</organism>
<dbReference type="InParanoid" id="W3WTF0"/>
<dbReference type="OrthoDB" id="5425539at2759"/>
<reference evidence="9" key="1">
    <citation type="journal article" date="2015" name="BMC Genomics">
        <title>Genomic and transcriptomic analysis of the endophytic fungus Pestalotiopsis fici reveals its lifestyle and high potential for synthesis of natural products.</title>
        <authorList>
            <person name="Wang X."/>
            <person name="Zhang X."/>
            <person name="Liu L."/>
            <person name="Xiang M."/>
            <person name="Wang W."/>
            <person name="Sun X."/>
            <person name="Che Y."/>
            <person name="Guo L."/>
            <person name="Liu G."/>
            <person name="Guo L."/>
            <person name="Wang C."/>
            <person name="Yin W.B."/>
            <person name="Stadler M."/>
            <person name="Zhang X."/>
            <person name="Liu X."/>
        </authorList>
    </citation>
    <scope>NUCLEOTIDE SEQUENCE [LARGE SCALE GENOMIC DNA]</scope>
    <source>
        <strain evidence="9">W106-1 / CGMCC3.15140</strain>
    </source>
</reference>
<keyword evidence="1" id="KW-0540">Nuclease</keyword>
<keyword evidence="9" id="KW-1185">Reference proteome</keyword>
<protein>
    <submittedName>
        <fullName evidence="8">Uncharacterized protein</fullName>
    </submittedName>
</protein>
<feature type="compositionally biased region" description="Basic and acidic residues" evidence="6">
    <location>
        <begin position="155"/>
        <end position="166"/>
    </location>
</feature>
<evidence type="ECO:0000313" key="8">
    <source>
        <dbReference type="EMBL" id="ETS77089.1"/>
    </source>
</evidence>
<dbReference type="AlphaFoldDB" id="W3WTF0"/>
<name>W3WTF0_PESFW</name>
<dbReference type="PANTHER" id="PTHR42104">
    <property type="entry name" value="EXTRACELLULAR GUANYL-SPECIFIC RIBONUCLEASE RNTA (AFU_ORTHOLOGUE AFUA_4G03230)"/>
    <property type="match status" value="1"/>
</dbReference>
<dbReference type="GeneID" id="19275976"/>
<dbReference type="GO" id="GO:0046589">
    <property type="term" value="F:ribonuclease T1 activity"/>
    <property type="evidence" value="ECO:0007669"/>
    <property type="project" value="UniProtKB-EC"/>
</dbReference>
<evidence type="ECO:0000256" key="5">
    <source>
        <dbReference type="ARBA" id="ARBA00023239"/>
    </source>
</evidence>
<evidence type="ECO:0000256" key="2">
    <source>
        <dbReference type="ARBA" id="ARBA00022759"/>
    </source>
</evidence>
<dbReference type="eggNOG" id="ENOG502SHNW">
    <property type="taxonomic scope" value="Eukaryota"/>
</dbReference>
<evidence type="ECO:0000256" key="6">
    <source>
        <dbReference type="SAM" id="MobiDB-lite"/>
    </source>
</evidence>